<dbReference type="AlphaFoldDB" id="A0AAD9R6M6"/>
<feature type="region of interest" description="Disordered" evidence="1">
    <location>
        <begin position="51"/>
        <end position="74"/>
    </location>
</feature>
<accession>A0AAD9R6M6</accession>
<dbReference type="Proteomes" id="UP001249851">
    <property type="component" value="Unassembled WGS sequence"/>
</dbReference>
<evidence type="ECO:0000313" key="3">
    <source>
        <dbReference type="Proteomes" id="UP001249851"/>
    </source>
</evidence>
<keyword evidence="3" id="KW-1185">Reference proteome</keyword>
<organism evidence="2 3">
    <name type="scientific">Acropora cervicornis</name>
    <name type="common">Staghorn coral</name>
    <dbReference type="NCBI Taxonomy" id="6130"/>
    <lineage>
        <taxon>Eukaryota</taxon>
        <taxon>Metazoa</taxon>
        <taxon>Cnidaria</taxon>
        <taxon>Anthozoa</taxon>
        <taxon>Hexacorallia</taxon>
        <taxon>Scleractinia</taxon>
        <taxon>Astrocoeniina</taxon>
        <taxon>Acroporidae</taxon>
        <taxon>Acropora</taxon>
    </lineage>
</organism>
<comment type="caution">
    <text evidence="2">The sequence shown here is derived from an EMBL/GenBank/DDBJ whole genome shotgun (WGS) entry which is preliminary data.</text>
</comment>
<reference evidence="2" key="1">
    <citation type="journal article" date="2023" name="G3 (Bethesda)">
        <title>Whole genome assembly and annotation of the endangered Caribbean coral Acropora cervicornis.</title>
        <authorList>
            <person name="Selwyn J.D."/>
            <person name="Vollmer S.V."/>
        </authorList>
    </citation>
    <scope>NUCLEOTIDE SEQUENCE</scope>
    <source>
        <strain evidence="2">K2</strain>
    </source>
</reference>
<gene>
    <name evidence="2" type="ORF">P5673_001572</name>
</gene>
<sequence>MRIFFKSLEPLVYLKDLIDEVKSETTEVTTSDKNDSVTANMSVASELMRQEDMIKSAEEEDKAQGKLQNQDKEQEKEIIIQEVKWDAAEVVEDMIIVPDVVVEEIADSPVTGEVAQDEHAEREAAFVDSGTCKESAEMDIDAKDVVS</sequence>
<feature type="region of interest" description="Disordered" evidence="1">
    <location>
        <begin position="110"/>
        <end position="147"/>
    </location>
</feature>
<dbReference type="EMBL" id="JARQWQ010000002">
    <property type="protein sequence ID" value="KAK2573865.1"/>
    <property type="molecule type" value="Genomic_DNA"/>
</dbReference>
<feature type="compositionally biased region" description="Basic and acidic residues" evidence="1">
    <location>
        <begin position="134"/>
        <end position="147"/>
    </location>
</feature>
<reference evidence="2" key="2">
    <citation type="journal article" date="2023" name="Science">
        <title>Genomic signatures of disease resistance in endangered staghorn corals.</title>
        <authorList>
            <person name="Vollmer S.V."/>
            <person name="Selwyn J.D."/>
            <person name="Despard B.A."/>
            <person name="Roesel C.L."/>
        </authorList>
    </citation>
    <scope>NUCLEOTIDE SEQUENCE</scope>
    <source>
        <strain evidence="2">K2</strain>
    </source>
</reference>
<proteinExistence type="predicted"/>
<name>A0AAD9R6M6_ACRCE</name>
<feature type="compositionally biased region" description="Basic and acidic residues" evidence="1">
    <location>
        <begin position="116"/>
        <end position="125"/>
    </location>
</feature>
<evidence type="ECO:0000256" key="1">
    <source>
        <dbReference type="SAM" id="MobiDB-lite"/>
    </source>
</evidence>
<protein>
    <submittedName>
        <fullName evidence="2">Uncharacterized protein</fullName>
    </submittedName>
</protein>
<evidence type="ECO:0000313" key="2">
    <source>
        <dbReference type="EMBL" id="KAK2573865.1"/>
    </source>
</evidence>